<evidence type="ECO:0000256" key="2">
    <source>
        <dbReference type="ARBA" id="ARBA00012438"/>
    </source>
</evidence>
<evidence type="ECO:0000313" key="6">
    <source>
        <dbReference type="EMBL" id="GLR19124.1"/>
    </source>
</evidence>
<evidence type="ECO:0000256" key="3">
    <source>
        <dbReference type="ARBA" id="ARBA00022553"/>
    </source>
</evidence>
<dbReference type="Gene3D" id="2.130.10.10">
    <property type="entry name" value="YVTN repeat-like/Quinoprotein amine dehydrogenase"/>
    <property type="match status" value="2"/>
</dbReference>
<dbReference type="CDD" id="cd00082">
    <property type="entry name" value="HisKA"/>
    <property type="match status" value="1"/>
</dbReference>
<keyword evidence="4" id="KW-0812">Transmembrane</keyword>
<comment type="catalytic activity">
    <reaction evidence="1">
        <text>ATP + protein L-histidine = ADP + protein N-phospho-L-histidine.</text>
        <dbReference type="EC" id="2.7.13.3"/>
    </reaction>
</comment>
<reference evidence="6" key="1">
    <citation type="journal article" date="2014" name="Int. J. Syst. Evol. Microbiol.">
        <title>Complete genome sequence of Corynebacterium casei LMG S-19264T (=DSM 44701T), isolated from a smear-ripened cheese.</title>
        <authorList>
            <consortium name="US DOE Joint Genome Institute (JGI-PGF)"/>
            <person name="Walter F."/>
            <person name="Albersmeier A."/>
            <person name="Kalinowski J."/>
            <person name="Ruckert C."/>
        </authorList>
    </citation>
    <scope>NUCLEOTIDE SEQUENCE</scope>
    <source>
        <strain evidence="6">NBRC 108769</strain>
    </source>
</reference>
<organism evidence="6 7">
    <name type="scientific">Portibacter lacus</name>
    <dbReference type="NCBI Taxonomy" id="1099794"/>
    <lineage>
        <taxon>Bacteria</taxon>
        <taxon>Pseudomonadati</taxon>
        <taxon>Bacteroidota</taxon>
        <taxon>Saprospiria</taxon>
        <taxon>Saprospirales</taxon>
        <taxon>Haliscomenobacteraceae</taxon>
        <taxon>Portibacter</taxon>
    </lineage>
</organism>
<evidence type="ECO:0000313" key="7">
    <source>
        <dbReference type="Proteomes" id="UP001156666"/>
    </source>
</evidence>
<evidence type="ECO:0000256" key="4">
    <source>
        <dbReference type="SAM" id="Phobius"/>
    </source>
</evidence>
<keyword evidence="7" id="KW-1185">Reference proteome</keyword>
<keyword evidence="3" id="KW-0597">Phosphoprotein</keyword>
<evidence type="ECO:0000259" key="5">
    <source>
        <dbReference type="PROSITE" id="PS50109"/>
    </source>
</evidence>
<dbReference type="Proteomes" id="UP001156666">
    <property type="component" value="Unassembled WGS sequence"/>
</dbReference>
<dbReference type="InterPro" id="IPR036097">
    <property type="entry name" value="HisK_dim/P_sf"/>
</dbReference>
<comment type="caution">
    <text evidence="6">The sequence shown here is derived from an EMBL/GenBank/DDBJ whole genome shotgun (WGS) entry which is preliminary data.</text>
</comment>
<dbReference type="Gene3D" id="2.60.40.10">
    <property type="entry name" value="Immunoglobulins"/>
    <property type="match status" value="1"/>
</dbReference>
<dbReference type="PANTHER" id="PTHR43065:SF42">
    <property type="entry name" value="TWO-COMPONENT SENSOR PPRA"/>
    <property type="match status" value="1"/>
</dbReference>
<dbReference type="PROSITE" id="PS51257">
    <property type="entry name" value="PROKAR_LIPOPROTEIN"/>
    <property type="match status" value="1"/>
</dbReference>
<gene>
    <name evidence="6" type="ORF">GCM10007940_37400</name>
</gene>
<accession>A0AA37WH92</accession>
<dbReference type="Pfam" id="PF07495">
    <property type="entry name" value="Y_Y_Y"/>
    <property type="match status" value="1"/>
</dbReference>
<dbReference type="InterPro" id="IPR013783">
    <property type="entry name" value="Ig-like_fold"/>
</dbReference>
<keyword evidence="4" id="KW-1133">Transmembrane helix</keyword>
<feature type="domain" description="Histidine kinase" evidence="5">
    <location>
        <begin position="953"/>
        <end position="1192"/>
    </location>
</feature>
<dbReference type="PANTHER" id="PTHR43065">
    <property type="entry name" value="SENSOR HISTIDINE KINASE"/>
    <property type="match status" value="1"/>
</dbReference>
<dbReference type="Pfam" id="PF02518">
    <property type="entry name" value="HATPase_c"/>
    <property type="match status" value="1"/>
</dbReference>
<keyword evidence="4" id="KW-0472">Membrane</keyword>
<feature type="transmembrane region" description="Helical" evidence="4">
    <location>
        <begin position="881"/>
        <end position="901"/>
    </location>
</feature>
<dbReference type="EC" id="2.7.13.3" evidence="2"/>
<sequence>MKINIVNKYAINTSLILCLLLSSCTKTSKSESETAVGNYKIPETIPLKFTDPEPFKWEVIENEELLPPITFSLDVDALPSESFDLNQFRPLKEPMNIEDFDWENFIEAPLAYDSVPYTITQSPIRKPDIIRMPPPSVVKDANANLLKLTTDNGLNTNRILSFLENEDGSLWIGSGSSQIAEGLILHEGEKASIYSYNRIFGMTYDQQGRLWLAAGTSGIYMLDFKNNIEYKITHNETNLFGGDVMCDHEGMIYIAAWGSGFYTIDPELENLRKIKNTDNLAARVFEDSQHNVWLGARDSLMVIDPERQSVKDITIDGLRNRHTGVFYIYEDTGGSTWICLDSYYNAENAEETKLVKISVDKKTISSLTSDHGYDHSGHSIAEDDDGNFWVAGLNDIFILNKELTSFKKIRTSNEVTTLNERVSGIKRKDGTLWFGSVGKGVQIANRFTSKTIYFDASSGLVHDEVWEIIENSRGELWLGTSGGINIIDPSKQTIKTLSNELLKNKVGGNVGVIKEVSDDKYIFRAGAGGFSIYDRKKNKISQYLSKSNEALEVWDLEMVGDSTMYLYAVTGLYRYNLSLNKLEKLVLGENSDILINRIGVNFILDENEIIWLATTNGKGVGKVDLKNKTLSFLSENEGLSDNNTAVIRLTKDGELWIATLRGLGVINFDENTLTNLTAENGLIPDEIYDIVERDSLIYAGTVNGLIPINKSGFRTSEKGYVNFNGGYAFLGSDYLVESPTFLENGQFWSGVADEEIKFRLMILDSAPELDSTLSSIHISNTYVMDELANKDSLLLPYDRNSLRFHYGSSDIYNTDKLNYRYILDGNDEDWTFANSNTSTKNYYNLKPGQYTFKVASRGVNQLWSSPVDLQFRIKPPWWKTWWAYLLFGLIVLGILRGYIVFRARKLTKENKLLEHKVNVRTKELKASLEDLRSTQAQLIQSEKMASLGELTAGIAHEIQNPLNFVNNFSEVSSELIDEMNEEMEKGDLEEAKLIAGDLKQNLQKINHHGRRADAIVKGMLQHSRSSSAEKVPTDINKLADEYLRLAYHGLRAKDKSFNATLETDFDESLGLVSVIPQDLGRVILNLITNAFYAVNDRKSKSDETYLPTVSITTLAENKSLKISVKDNGNGIPKEVVDKIFQPFFTTKPTGEGTGLGLSMSYDIVKKAHGGELKVDTKEGEGTTFTITLPNRSA</sequence>
<dbReference type="SUPFAM" id="SSF63829">
    <property type="entry name" value="Calcium-dependent phosphotriesterase"/>
    <property type="match status" value="2"/>
</dbReference>
<proteinExistence type="predicted"/>
<protein>
    <recommendedName>
        <fullName evidence="2">histidine kinase</fullName>
        <ecNumber evidence="2">2.7.13.3</ecNumber>
    </recommendedName>
</protein>
<dbReference type="PROSITE" id="PS50109">
    <property type="entry name" value="HIS_KIN"/>
    <property type="match status" value="1"/>
</dbReference>
<dbReference type="InterPro" id="IPR036890">
    <property type="entry name" value="HATPase_C_sf"/>
</dbReference>
<dbReference type="SUPFAM" id="SSF47384">
    <property type="entry name" value="Homodimeric domain of signal transducing histidine kinase"/>
    <property type="match status" value="1"/>
</dbReference>
<dbReference type="RefSeq" id="WP_235292224.1">
    <property type="nucleotide sequence ID" value="NZ_BSOH01000027.1"/>
</dbReference>
<dbReference type="SMART" id="SM00387">
    <property type="entry name" value="HATPase_c"/>
    <property type="match status" value="1"/>
</dbReference>
<dbReference type="EMBL" id="BSOH01000027">
    <property type="protein sequence ID" value="GLR19124.1"/>
    <property type="molecule type" value="Genomic_DNA"/>
</dbReference>
<dbReference type="InterPro" id="IPR003661">
    <property type="entry name" value="HisK_dim/P_dom"/>
</dbReference>
<dbReference type="InterPro" id="IPR015943">
    <property type="entry name" value="WD40/YVTN_repeat-like_dom_sf"/>
</dbReference>
<dbReference type="InterPro" id="IPR004358">
    <property type="entry name" value="Sig_transdc_His_kin-like_C"/>
</dbReference>
<dbReference type="InterPro" id="IPR003594">
    <property type="entry name" value="HATPase_dom"/>
</dbReference>
<dbReference type="AlphaFoldDB" id="A0AA37WH92"/>
<dbReference type="InterPro" id="IPR005467">
    <property type="entry name" value="His_kinase_dom"/>
</dbReference>
<dbReference type="Gene3D" id="3.30.565.10">
    <property type="entry name" value="Histidine kinase-like ATPase, C-terminal domain"/>
    <property type="match status" value="1"/>
</dbReference>
<dbReference type="PRINTS" id="PR00344">
    <property type="entry name" value="BCTRLSENSOR"/>
</dbReference>
<dbReference type="GO" id="GO:0000155">
    <property type="term" value="F:phosphorelay sensor kinase activity"/>
    <property type="evidence" value="ECO:0007669"/>
    <property type="project" value="InterPro"/>
</dbReference>
<dbReference type="Gene3D" id="1.10.287.130">
    <property type="match status" value="1"/>
</dbReference>
<dbReference type="SUPFAM" id="SSF55874">
    <property type="entry name" value="ATPase domain of HSP90 chaperone/DNA topoisomerase II/histidine kinase"/>
    <property type="match status" value="1"/>
</dbReference>
<name>A0AA37WH92_9BACT</name>
<dbReference type="InterPro" id="IPR011123">
    <property type="entry name" value="Y_Y_Y"/>
</dbReference>
<reference evidence="6" key="2">
    <citation type="submission" date="2023-01" db="EMBL/GenBank/DDBJ databases">
        <title>Draft genome sequence of Portibacter lacus strain NBRC 108769.</title>
        <authorList>
            <person name="Sun Q."/>
            <person name="Mori K."/>
        </authorList>
    </citation>
    <scope>NUCLEOTIDE SEQUENCE</scope>
    <source>
        <strain evidence="6">NBRC 108769</strain>
    </source>
</reference>
<dbReference type="SMART" id="SM00388">
    <property type="entry name" value="HisKA"/>
    <property type="match status" value="1"/>
</dbReference>
<evidence type="ECO:0000256" key="1">
    <source>
        <dbReference type="ARBA" id="ARBA00000085"/>
    </source>
</evidence>